<sequence>MNPVTVIEGTSPIILGHPHSGTWVPEEVLATLKPEAHGLADTDWHISELYEGLVPGATVVRANFNRYVIDANRPPDGASLYPGQNTTGLVPLVDFEGQPIWLVEPGEGEIARRLATFHGPYHAALRAQIERVRQLHGVAVLYDCHSIRSTLPFLFEGRLPDLNIGTNSGTSCDPEIGRAAVIACEAVDRFSVVLDGRFKGGWTTRHYGNPAGGVHAIQMEIVQDCYLASEQAPFAYSPEKAAPLRDVLAEVFEQIRLTIGDIA</sequence>
<evidence type="ECO:0000313" key="2">
    <source>
        <dbReference type="Proteomes" id="UP000504693"/>
    </source>
</evidence>
<dbReference type="AlphaFoldDB" id="A0A7D4BBS5"/>
<evidence type="ECO:0000313" key="1">
    <source>
        <dbReference type="EMBL" id="QKG72221.1"/>
    </source>
</evidence>
<dbReference type="GO" id="GO:0050129">
    <property type="term" value="F:N-formylglutamate deformylase activity"/>
    <property type="evidence" value="ECO:0007669"/>
    <property type="project" value="UniProtKB-EC"/>
</dbReference>
<dbReference type="KEGG" id="emv:HQR01_13070"/>
<dbReference type="EMBL" id="CP053921">
    <property type="protein sequence ID" value="QKG72221.1"/>
    <property type="molecule type" value="Genomic_DNA"/>
</dbReference>
<dbReference type="EC" id="3.5.1.68" evidence="1"/>
<reference evidence="1 2" key="1">
    <citation type="submission" date="2020-05" db="EMBL/GenBank/DDBJ databases">
        <title>Erythrobacter mangrovi sp. nov., isolated from rhizosphere soil of mangrove plant (Kandelia candel).</title>
        <authorList>
            <person name="Ye Y.H."/>
        </authorList>
    </citation>
    <scope>NUCLEOTIDE SEQUENCE [LARGE SCALE GENOMIC DNA]</scope>
    <source>
        <strain evidence="1 2">EB310</strain>
    </source>
</reference>
<keyword evidence="1" id="KW-0378">Hydrolase</keyword>
<dbReference type="InterPro" id="IPR007709">
    <property type="entry name" value="N-FG_amidohydro"/>
</dbReference>
<dbReference type="RefSeq" id="WP_173215280.1">
    <property type="nucleotide sequence ID" value="NZ_CP053921.1"/>
</dbReference>
<dbReference type="InterPro" id="IPR010247">
    <property type="entry name" value="HutG_amidohyd"/>
</dbReference>
<dbReference type="NCBIfam" id="TIGR02017">
    <property type="entry name" value="hutG_amidohyd"/>
    <property type="match status" value="1"/>
</dbReference>
<dbReference type="SUPFAM" id="SSF53187">
    <property type="entry name" value="Zn-dependent exopeptidases"/>
    <property type="match status" value="1"/>
</dbReference>
<dbReference type="Proteomes" id="UP000504693">
    <property type="component" value="Chromosome"/>
</dbReference>
<organism evidence="1 2">
    <name type="scientific">Erythrobacter mangrovi</name>
    <dbReference type="NCBI Taxonomy" id="2739433"/>
    <lineage>
        <taxon>Bacteria</taxon>
        <taxon>Pseudomonadati</taxon>
        <taxon>Pseudomonadota</taxon>
        <taxon>Alphaproteobacteria</taxon>
        <taxon>Sphingomonadales</taxon>
        <taxon>Erythrobacteraceae</taxon>
        <taxon>Erythrobacter/Porphyrobacter group</taxon>
        <taxon>Erythrobacter</taxon>
    </lineage>
</organism>
<dbReference type="Gene3D" id="3.40.630.40">
    <property type="entry name" value="Zn-dependent exopeptidases"/>
    <property type="match status" value="1"/>
</dbReference>
<dbReference type="Pfam" id="PF05013">
    <property type="entry name" value="FGase"/>
    <property type="match status" value="1"/>
</dbReference>
<keyword evidence="2" id="KW-1185">Reference proteome</keyword>
<name>A0A7D4BBS5_9SPHN</name>
<accession>A0A7D4BBS5</accession>
<gene>
    <name evidence="1" type="primary">hutG</name>
    <name evidence="1" type="ORF">HQR01_13070</name>
</gene>
<protein>
    <submittedName>
        <fullName evidence="1">N-formylglutamate deformylase</fullName>
        <ecNumber evidence="1">3.5.1.68</ecNumber>
    </submittedName>
</protein>
<proteinExistence type="predicted"/>